<dbReference type="Proteomes" id="UP000326780">
    <property type="component" value="Chromosome"/>
</dbReference>
<dbReference type="PANTHER" id="PTHR47235:SF1">
    <property type="entry name" value="BLR6548 PROTEIN"/>
    <property type="match status" value="1"/>
</dbReference>
<evidence type="ECO:0000259" key="4">
    <source>
        <dbReference type="Pfam" id="PF13458"/>
    </source>
</evidence>
<dbReference type="EMBL" id="CP045644">
    <property type="protein sequence ID" value="QFZ84874.1"/>
    <property type="molecule type" value="Genomic_DNA"/>
</dbReference>
<accession>A0A5Q0M8C6</accession>
<dbReference type="AlphaFoldDB" id="A0A5Q0M8C6"/>
<feature type="chain" id="PRO_5024853126" evidence="3">
    <location>
        <begin position="23"/>
        <end position="444"/>
    </location>
</feature>
<keyword evidence="2 3" id="KW-0732">Signal</keyword>
<evidence type="ECO:0000256" key="1">
    <source>
        <dbReference type="ARBA" id="ARBA00010062"/>
    </source>
</evidence>
<reference evidence="5 6" key="1">
    <citation type="submission" date="2019-10" db="EMBL/GenBank/DDBJ databases">
        <title>Complete genome sequence of Variovorax paradoxus 5C-2.</title>
        <authorList>
            <person name="Gogoleva N.E."/>
            <person name="Balkin A.S."/>
        </authorList>
    </citation>
    <scope>NUCLEOTIDE SEQUENCE [LARGE SCALE GENOMIC DNA]</scope>
    <source>
        <strain evidence="5 6">5C-2</strain>
    </source>
</reference>
<evidence type="ECO:0000313" key="5">
    <source>
        <dbReference type="EMBL" id="QFZ84874.1"/>
    </source>
</evidence>
<feature type="domain" description="Leucine-binding protein" evidence="4">
    <location>
        <begin position="36"/>
        <end position="401"/>
    </location>
</feature>
<gene>
    <name evidence="5" type="ORF">GFK26_19975</name>
</gene>
<proteinExistence type="inferred from homology"/>
<sequence length="444" mass="48526">MTLKSLALTTALLAGAFGSVLATTPAHAQAKEQFFPLLVYRTGPYAPNGTPLANGKQDYIKLVNARDGGVNGVKLTYEECETGYATDKGVECYERLKGRPGVALFEPQTTGVTFALTDKVPADKMPLITPGYGLSISQDGQSFKWNFPLMGSYWTAADIIVQGLGKKEGGMDKLKGKKIALVYHDSPFGKEPIPLLQERAKMHGFELPLIPVTAPGIEQKSAWLQVRQQRPDYVILWGWGVMNSAALKEAVATGYPREKMYGVWWSGAEPDVKDVGQGAKGYNALTLHASGQQLKVMQDILQKVHDKGNGSGPRDEVGSVLYVRGMLMQMLAVEGVRRAQERFGKGKVMTGEQVRWGLENLALDAKRLEALGLADVMRPLATSCADHMGSAWARVQTWDGGKWNASSEFVQADEQIIKPLVKANADKYLSDKKMTRREAADCQS</sequence>
<dbReference type="Pfam" id="PF13458">
    <property type="entry name" value="Peripla_BP_6"/>
    <property type="match status" value="1"/>
</dbReference>
<dbReference type="PANTHER" id="PTHR47235">
    <property type="entry name" value="BLR6548 PROTEIN"/>
    <property type="match status" value="1"/>
</dbReference>
<dbReference type="SUPFAM" id="SSF53822">
    <property type="entry name" value="Periplasmic binding protein-like I"/>
    <property type="match status" value="1"/>
</dbReference>
<dbReference type="Gene3D" id="3.40.50.2300">
    <property type="match status" value="2"/>
</dbReference>
<organism evidence="5 6">
    <name type="scientific">Variovorax paradoxus</name>
    <dbReference type="NCBI Taxonomy" id="34073"/>
    <lineage>
        <taxon>Bacteria</taxon>
        <taxon>Pseudomonadati</taxon>
        <taxon>Pseudomonadota</taxon>
        <taxon>Betaproteobacteria</taxon>
        <taxon>Burkholderiales</taxon>
        <taxon>Comamonadaceae</taxon>
        <taxon>Variovorax</taxon>
    </lineage>
</organism>
<feature type="signal peptide" evidence="3">
    <location>
        <begin position="1"/>
        <end position="22"/>
    </location>
</feature>
<dbReference type="InterPro" id="IPR028081">
    <property type="entry name" value="Leu-bd"/>
</dbReference>
<dbReference type="InterPro" id="IPR028082">
    <property type="entry name" value="Peripla_BP_I"/>
</dbReference>
<dbReference type="RefSeq" id="WP_153283495.1">
    <property type="nucleotide sequence ID" value="NZ_CP045644.1"/>
</dbReference>
<evidence type="ECO:0000256" key="2">
    <source>
        <dbReference type="ARBA" id="ARBA00022729"/>
    </source>
</evidence>
<protein>
    <submittedName>
        <fullName evidence="5">ABC transporter substrate-binding protein</fullName>
    </submittedName>
</protein>
<name>A0A5Q0M8C6_VARPD</name>
<dbReference type="CDD" id="cd06334">
    <property type="entry name" value="PBP1_ABC_ligand_binding-like"/>
    <property type="match status" value="1"/>
</dbReference>
<evidence type="ECO:0000313" key="6">
    <source>
        <dbReference type="Proteomes" id="UP000326780"/>
    </source>
</evidence>
<comment type="similarity">
    <text evidence="1">Belongs to the leucine-binding protein family.</text>
</comment>
<evidence type="ECO:0000256" key="3">
    <source>
        <dbReference type="SAM" id="SignalP"/>
    </source>
</evidence>